<accession>A0A016W1N0</accession>
<comment type="caution">
    <text evidence="1">The sequence shown here is derived from an EMBL/GenBank/DDBJ whole genome shotgun (WGS) entry which is preliminary data.</text>
</comment>
<gene>
    <name evidence="1" type="primary">Acey_s0002.g511</name>
    <name evidence="1" type="ORF">Y032_0002g511</name>
</gene>
<organism evidence="1 2">
    <name type="scientific">Ancylostoma ceylanicum</name>
    <dbReference type="NCBI Taxonomy" id="53326"/>
    <lineage>
        <taxon>Eukaryota</taxon>
        <taxon>Metazoa</taxon>
        <taxon>Ecdysozoa</taxon>
        <taxon>Nematoda</taxon>
        <taxon>Chromadorea</taxon>
        <taxon>Rhabditida</taxon>
        <taxon>Rhabditina</taxon>
        <taxon>Rhabditomorpha</taxon>
        <taxon>Strongyloidea</taxon>
        <taxon>Ancylostomatidae</taxon>
        <taxon>Ancylostomatinae</taxon>
        <taxon>Ancylostoma</taxon>
    </lineage>
</organism>
<evidence type="ECO:0000313" key="2">
    <source>
        <dbReference type="Proteomes" id="UP000024635"/>
    </source>
</evidence>
<dbReference type="Proteomes" id="UP000024635">
    <property type="component" value="Unassembled WGS sequence"/>
</dbReference>
<keyword evidence="2" id="KW-1185">Reference proteome</keyword>
<sequence length="82" mass="9528">MVLEAYHVIRGNLLEKDGAQRGFENYSNIRIFEHFHECIRFGHKYNRQCTLGDADSQSWFATLPLTGYSFMNPSPVHVHKIS</sequence>
<evidence type="ECO:0000313" key="1">
    <source>
        <dbReference type="EMBL" id="EYC32918.1"/>
    </source>
</evidence>
<reference evidence="2" key="1">
    <citation type="journal article" date="2015" name="Nat. Genet.">
        <title>The genome and transcriptome of the zoonotic hookworm Ancylostoma ceylanicum identify infection-specific gene families.</title>
        <authorList>
            <person name="Schwarz E.M."/>
            <person name="Hu Y."/>
            <person name="Antoshechkin I."/>
            <person name="Miller M.M."/>
            <person name="Sternberg P.W."/>
            <person name="Aroian R.V."/>
        </authorList>
    </citation>
    <scope>NUCLEOTIDE SEQUENCE</scope>
    <source>
        <strain evidence="2">HY135</strain>
    </source>
</reference>
<name>A0A016W1N0_9BILA</name>
<protein>
    <submittedName>
        <fullName evidence="1">Uncharacterized protein</fullName>
    </submittedName>
</protein>
<proteinExistence type="predicted"/>
<dbReference type="AlphaFoldDB" id="A0A016W1N0"/>
<dbReference type="EMBL" id="JARK01001338">
    <property type="protein sequence ID" value="EYC32918.1"/>
    <property type="molecule type" value="Genomic_DNA"/>
</dbReference>